<sequence length="671" mass="76998">MQSLQQPLTETTQAPFTTFAQIFQQFSIQTPFITDIPVENVLLILKVTCVVYVVSIYSAIPFYQTVPQCVISTDYIFEFLIVTEQVFEFEVIVPIIALAQAVCPDEYKMIFLIQTSKIYALASKIIPIAPPNTLLWSLLLPVKDNGVNDDKFELQSSICTTLIFDFSQQPRIADAIVFTELSVLILILLNFKLRSVDILLLLKPVMPPVYDVNEFDFIQSVSIYTLVTVSFTIISQAIIPPKNEISSVDLHNIYEYITAILLIVLYYLYQSPYQYAIIPAVTAHYSVIADIVKKNNDIFLIQVEHYLQIAIKPAEQLLYLLFIIIYVAINSELYTDSIENYEEHNTPADNPQIEEIIEEVFSYDQITECYIYIQIIFDEPLTTFIIIPLTRDIIEFEVIFESATTICVIIDDDNKEQAINPADSPSLSHSVQIDILSNLHQSIKTLDYNIYVTIPELYALFIVDVDARKLLEFITIFVIEAFMPQQYDKRPPEYASYQEFEIIFALSIIIQLIVILLICQEETLPLIKATLLLDEMFIPLNNVQLIVNYQAYDQPIKAATLTSVTQQYYFSSILNSILILLNDASQQSELKLPTIPKLEYIEEFSLNIIFTWFIEIFPLNIPNNPDQLIIALALNQEYYSKHMLLIDILELLSAFPISSPQLYIKSVFIVL</sequence>
<keyword evidence="4" id="KW-1185">Reference proteome</keyword>
<protein>
    <submittedName>
        <fullName evidence="3">Hypothetical_protein</fullName>
    </submittedName>
</protein>
<keyword evidence="1" id="KW-0472">Membrane</keyword>
<reference evidence="3 4" key="2">
    <citation type="submission" date="2024-07" db="EMBL/GenBank/DDBJ databases">
        <authorList>
            <person name="Akdeniz Z."/>
        </authorList>
    </citation>
    <scope>NUCLEOTIDE SEQUENCE [LARGE SCALE GENOMIC DNA]</scope>
</reference>
<evidence type="ECO:0000313" key="4">
    <source>
        <dbReference type="Proteomes" id="UP001642409"/>
    </source>
</evidence>
<accession>A0AA86RJ83</accession>
<feature type="transmembrane region" description="Helical" evidence="1">
    <location>
        <begin position="217"/>
        <end position="239"/>
    </location>
</feature>
<evidence type="ECO:0000313" key="3">
    <source>
        <dbReference type="EMBL" id="CAL5986470.1"/>
    </source>
</evidence>
<dbReference type="AlphaFoldDB" id="A0AA86RJ83"/>
<dbReference type="Proteomes" id="UP001642409">
    <property type="component" value="Unassembled WGS sequence"/>
</dbReference>
<feature type="transmembrane region" description="Helical" evidence="1">
    <location>
        <begin position="251"/>
        <end position="269"/>
    </location>
</feature>
<evidence type="ECO:0000313" key="2">
    <source>
        <dbReference type="EMBL" id="CAI9975396.1"/>
    </source>
</evidence>
<proteinExistence type="predicted"/>
<organism evidence="2">
    <name type="scientific">Hexamita inflata</name>
    <dbReference type="NCBI Taxonomy" id="28002"/>
    <lineage>
        <taxon>Eukaryota</taxon>
        <taxon>Metamonada</taxon>
        <taxon>Diplomonadida</taxon>
        <taxon>Hexamitidae</taxon>
        <taxon>Hexamitinae</taxon>
        <taxon>Hexamita</taxon>
    </lineage>
</organism>
<dbReference type="EMBL" id="CAXDID020000020">
    <property type="protein sequence ID" value="CAL5986470.1"/>
    <property type="molecule type" value="Genomic_DNA"/>
</dbReference>
<keyword evidence="1" id="KW-0812">Transmembrane</keyword>
<evidence type="ECO:0000256" key="1">
    <source>
        <dbReference type="SAM" id="Phobius"/>
    </source>
</evidence>
<gene>
    <name evidence="2" type="ORF">HINF_LOCUS63041</name>
    <name evidence="3" type="ORF">HINF_LOCUS9423</name>
</gene>
<keyword evidence="1" id="KW-1133">Transmembrane helix</keyword>
<name>A0AA86RJ83_9EUKA</name>
<dbReference type="EMBL" id="CATOUU010001169">
    <property type="protein sequence ID" value="CAI9975396.1"/>
    <property type="molecule type" value="Genomic_DNA"/>
</dbReference>
<comment type="caution">
    <text evidence="2">The sequence shown here is derived from an EMBL/GenBank/DDBJ whole genome shotgun (WGS) entry which is preliminary data.</text>
</comment>
<reference evidence="2" key="1">
    <citation type="submission" date="2023-06" db="EMBL/GenBank/DDBJ databases">
        <authorList>
            <person name="Kurt Z."/>
        </authorList>
    </citation>
    <scope>NUCLEOTIDE SEQUENCE</scope>
</reference>